<name>A0AAD5N602_PARTN</name>
<dbReference type="AlphaFoldDB" id="A0AAD5N602"/>
<dbReference type="Proteomes" id="UP001196413">
    <property type="component" value="Unassembled WGS sequence"/>
</dbReference>
<accession>A0AAD5N602</accession>
<keyword evidence="2" id="KW-1185">Reference proteome</keyword>
<protein>
    <submittedName>
        <fullName evidence="1">Uncharacterized protein</fullName>
    </submittedName>
</protein>
<dbReference type="EMBL" id="JAHQIW010004009">
    <property type="protein sequence ID" value="KAJ1360874.1"/>
    <property type="molecule type" value="Genomic_DNA"/>
</dbReference>
<evidence type="ECO:0000313" key="2">
    <source>
        <dbReference type="Proteomes" id="UP001196413"/>
    </source>
</evidence>
<comment type="caution">
    <text evidence="1">The sequence shown here is derived from an EMBL/GenBank/DDBJ whole genome shotgun (WGS) entry which is preliminary data.</text>
</comment>
<evidence type="ECO:0000313" key="1">
    <source>
        <dbReference type="EMBL" id="KAJ1360874.1"/>
    </source>
</evidence>
<sequence length="216" mass="24256">MVHKVPNESTAHSVDTRISAVFERVPSIDAPSNTDSGPICDLETLAKSLPDQLPQIGPLNRLHRVCQVEHIDSQSFEDLESMIDCGNWNERNFFEKALLNGKSGIIAMLLERTAVGSIVELKFGGSFENQEFFTQKVLMIENAGKIEHIEFMAPHEEWSFYTDLGEKRDTANYTLSSSSHREISACILHEMQGVQHHGPSRKPLSQIPALRVRVET</sequence>
<gene>
    <name evidence="1" type="ORF">KIN20_019970</name>
</gene>
<proteinExistence type="predicted"/>
<organism evidence="1 2">
    <name type="scientific">Parelaphostrongylus tenuis</name>
    <name type="common">Meningeal worm</name>
    <dbReference type="NCBI Taxonomy" id="148309"/>
    <lineage>
        <taxon>Eukaryota</taxon>
        <taxon>Metazoa</taxon>
        <taxon>Ecdysozoa</taxon>
        <taxon>Nematoda</taxon>
        <taxon>Chromadorea</taxon>
        <taxon>Rhabditida</taxon>
        <taxon>Rhabditina</taxon>
        <taxon>Rhabditomorpha</taxon>
        <taxon>Strongyloidea</taxon>
        <taxon>Metastrongylidae</taxon>
        <taxon>Parelaphostrongylus</taxon>
    </lineage>
</organism>
<reference evidence="1" key="1">
    <citation type="submission" date="2021-06" db="EMBL/GenBank/DDBJ databases">
        <title>Parelaphostrongylus tenuis whole genome reference sequence.</title>
        <authorList>
            <person name="Garwood T.J."/>
            <person name="Larsen P.A."/>
            <person name="Fountain-Jones N.M."/>
            <person name="Garbe J.R."/>
            <person name="Macchietto M.G."/>
            <person name="Kania S.A."/>
            <person name="Gerhold R.W."/>
            <person name="Richards J.E."/>
            <person name="Wolf T.M."/>
        </authorList>
    </citation>
    <scope>NUCLEOTIDE SEQUENCE</scope>
    <source>
        <strain evidence="1">MNPRO001-30</strain>
        <tissue evidence="1">Meninges</tissue>
    </source>
</reference>